<keyword evidence="2" id="KW-1185">Reference proteome</keyword>
<feature type="non-terminal residue" evidence="1">
    <location>
        <position position="80"/>
    </location>
</feature>
<dbReference type="AlphaFoldDB" id="A0A165I426"/>
<reference evidence="1 2" key="1">
    <citation type="journal article" date="2016" name="Mol. Biol. Evol.">
        <title>Comparative Genomics of Early-Diverging Mushroom-Forming Fungi Provides Insights into the Origins of Lignocellulose Decay Capabilities.</title>
        <authorList>
            <person name="Nagy L.G."/>
            <person name="Riley R."/>
            <person name="Tritt A."/>
            <person name="Adam C."/>
            <person name="Daum C."/>
            <person name="Floudas D."/>
            <person name="Sun H."/>
            <person name="Yadav J.S."/>
            <person name="Pangilinan J."/>
            <person name="Larsson K.H."/>
            <person name="Matsuura K."/>
            <person name="Barry K."/>
            <person name="Labutti K."/>
            <person name="Kuo R."/>
            <person name="Ohm R.A."/>
            <person name="Bhattacharya S.S."/>
            <person name="Shirouzu T."/>
            <person name="Yoshinaga Y."/>
            <person name="Martin F.M."/>
            <person name="Grigoriev I.V."/>
            <person name="Hibbett D.S."/>
        </authorList>
    </citation>
    <scope>NUCLEOTIDE SEQUENCE [LARGE SCALE GENOMIC DNA]</scope>
    <source>
        <strain evidence="1 2">HHB12733</strain>
    </source>
</reference>
<evidence type="ECO:0000313" key="2">
    <source>
        <dbReference type="Proteomes" id="UP000076842"/>
    </source>
</evidence>
<sequence length="80" mass="9324">LRQVPHVPDILGPAIPKLVNDAPQCTNWYRAMLILFKPWQNLRDLIQSTQSWREAYNTLTVSVVHQTIMCNMDMMNQAKE</sequence>
<proteinExistence type="predicted"/>
<dbReference type="InParanoid" id="A0A165I426"/>
<evidence type="ECO:0000313" key="1">
    <source>
        <dbReference type="EMBL" id="KZT60102.1"/>
    </source>
</evidence>
<accession>A0A165I426</accession>
<protein>
    <submittedName>
        <fullName evidence="1">Uncharacterized protein</fullName>
    </submittedName>
</protein>
<name>A0A165I426_9BASI</name>
<gene>
    <name evidence="1" type="ORF">CALCODRAFT_408552</name>
</gene>
<dbReference type="EMBL" id="KV423934">
    <property type="protein sequence ID" value="KZT60102.1"/>
    <property type="molecule type" value="Genomic_DNA"/>
</dbReference>
<feature type="non-terminal residue" evidence="1">
    <location>
        <position position="1"/>
    </location>
</feature>
<dbReference type="Proteomes" id="UP000076842">
    <property type="component" value="Unassembled WGS sequence"/>
</dbReference>
<organism evidence="1 2">
    <name type="scientific">Calocera cornea HHB12733</name>
    <dbReference type="NCBI Taxonomy" id="1353952"/>
    <lineage>
        <taxon>Eukaryota</taxon>
        <taxon>Fungi</taxon>
        <taxon>Dikarya</taxon>
        <taxon>Basidiomycota</taxon>
        <taxon>Agaricomycotina</taxon>
        <taxon>Dacrymycetes</taxon>
        <taxon>Dacrymycetales</taxon>
        <taxon>Dacrymycetaceae</taxon>
        <taxon>Calocera</taxon>
    </lineage>
</organism>
<dbReference type="OrthoDB" id="3050185at2759"/>